<accession>A0A9P6CBD8</accession>
<dbReference type="AlphaFoldDB" id="A0A9P6CBD8"/>
<evidence type="ECO:0000256" key="1">
    <source>
        <dbReference type="SAM" id="Phobius"/>
    </source>
</evidence>
<comment type="caution">
    <text evidence="2">The sequence shown here is derived from an EMBL/GenBank/DDBJ whole genome shotgun (WGS) entry which is preliminary data.</text>
</comment>
<gene>
    <name evidence="2" type="ORF">BDZ94DRAFT_1268495</name>
</gene>
<name>A0A9P6CBD8_9AGAR</name>
<keyword evidence="1" id="KW-0472">Membrane</keyword>
<reference evidence="2" key="1">
    <citation type="submission" date="2020-11" db="EMBL/GenBank/DDBJ databases">
        <authorList>
            <consortium name="DOE Joint Genome Institute"/>
            <person name="Ahrendt S."/>
            <person name="Riley R."/>
            <person name="Andreopoulos W."/>
            <person name="Labutti K."/>
            <person name="Pangilinan J."/>
            <person name="Ruiz-Duenas F.J."/>
            <person name="Barrasa J.M."/>
            <person name="Sanchez-Garcia M."/>
            <person name="Camarero S."/>
            <person name="Miyauchi S."/>
            <person name="Serrano A."/>
            <person name="Linde D."/>
            <person name="Babiker R."/>
            <person name="Drula E."/>
            <person name="Ayuso-Fernandez I."/>
            <person name="Pacheco R."/>
            <person name="Padilla G."/>
            <person name="Ferreira P."/>
            <person name="Barriuso J."/>
            <person name="Kellner H."/>
            <person name="Castanera R."/>
            <person name="Alfaro M."/>
            <person name="Ramirez L."/>
            <person name="Pisabarro A.G."/>
            <person name="Kuo A."/>
            <person name="Tritt A."/>
            <person name="Lipzen A."/>
            <person name="He G."/>
            <person name="Yan M."/>
            <person name="Ng V."/>
            <person name="Cullen D."/>
            <person name="Martin F."/>
            <person name="Rosso M.-N."/>
            <person name="Henrissat B."/>
            <person name="Hibbett D."/>
            <person name="Martinez A.T."/>
            <person name="Grigoriev I.V."/>
        </authorList>
    </citation>
    <scope>NUCLEOTIDE SEQUENCE</scope>
    <source>
        <strain evidence="2">CBS 247.69</strain>
    </source>
</reference>
<sequence length="81" mass="8258">MADGTASSSSNSTPPHIVPLPGLISQATLLSPQPTLIPTPSVDVLASLSILALLVAILATQLAQKQDSPAPQLLRLLGLIL</sequence>
<dbReference type="Proteomes" id="UP000807353">
    <property type="component" value="Unassembled WGS sequence"/>
</dbReference>
<evidence type="ECO:0000313" key="2">
    <source>
        <dbReference type="EMBL" id="KAF9459367.1"/>
    </source>
</evidence>
<proteinExistence type="predicted"/>
<feature type="transmembrane region" description="Helical" evidence="1">
    <location>
        <begin position="44"/>
        <end position="63"/>
    </location>
</feature>
<keyword evidence="3" id="KW-1185">Reference proteome</keyword>
<keyword evidence="1" id="KW-0812">Transmembrane</keyword>
<protein>
    <submittedName>
        <fullName evidence="2">Uncharacterized protein</fullName>
    </submittedName>
</protein>
<keyword evidence="1" id="KW-1133">Transmembrane helix</keyword>
<dbReference type="EMBL" id="MU150318">
    <property type="protein sequence ID" value="KAF9459367.1"/>
    <property type="molecule type" value="Genomic_DNA"/>
</dbReference>
<organism evidence="2 3">
    <name type="scientific">Collybia nuda</name>
    <dbReference type="NCBI Taxonomy" id="64659"/>
    <lineage>
        <taxon>Eukaryota</taxon>
        <taxon>Fungi</taxon>
        <taxon>Dikarya</taxon>
        <taxon>Basidiomycota</taxon>
        <taxon>Agaricomycotina</taxon>
        <taxon>Agaricomycetes</taxon>
        <taxon>Agaricomycetidae</taxon>
        <taxon>Agaricales</taxon>
        <taxon>Tricholomatineae</taxon>
        <taxon>Clitocybaceae</taxon>
        <taxon>Collybia</taxon>
    </lineage>
</organism>
<evidence type="ECO:0000313" key="3">
    <source>
        <dbReference type="Proteomes" id="UP000807353"/>
    </source>
</evidence>